<gene>
    <name evidence="2" type="ORF">IWW36_000924</name>
</gene>
<reference evidence="2" key="1">
    <citation type="submission" date="2022-07" db="EMBL/GenBank/DDBJ databases">
        <title>Phylogenomic reconstructions and comparative analyses of Kickxellomycotina fungi.</title>
        <authorList>
            <person name="Reynolds N.K."/>
            <person name="Stajich J.E."/>
            <person name="Barry K."/>
            <person name="Grigoriev I.V."/>
            <person name="Crous P."/>
            <person name="Smith M.E."/>
        </authorList>
    </citation>
    <scope>NUCLEOTIDE SEQUENCE</scope>
    <source>
        <strain evidence="2">NRRL 1566</strain>
    </source>
</reference>
<feature type="compositionally biased region" description="Polar residues" evidence="1">
    <location>
        <begin position="658"/>
        <end position="683"/>
    </location>
</feature>
<feature type="compositionally biased region" description="Low complexity" evidence="1">
    <location>
        <begin position="258"/>
        <end position="275"/>
    </location>
</feature>
<comment type="caution">
    <text evidence="2">The sequence shown here is derived from an EMBL/GenBank/DDBJ whole genome shotgun (WGS) entry which is preliminary data.</text>
</comment>
<feature type="compositionally biased region" description="Basic and acidic residues" evidence="1">
    <location>
        <begin position="487"/>
        <end position="497"/>
    </location>
</feature>
<feature type="region of interest" description="Disordered" evidence="1">
    <location>
        <begin position="232"/>
        <end position="330"/>
    </location>
</feature>
<keyword evidence="3" id="KW-1185">Reference proteome</keyword>
<evidence type="ECO:0000313" key="2">
    <source>
        <dbReference type="EMBL" id="KAJ2851601.1"/>
    </source>
</evidence>
<feature type="compositionally biased region" description="Polar residues" evidence="1">
    <location>
        <begin position="427"/>
        <end position="445"/>
    </location>
</feature>
<name>A0A9W8IAC8_9FUNG</name>
<dbReference type="AlphaFoldDB" id="A0A9W8IAC8"/>
<feature type="compositionally biased region" description="Low complexity" evidence="1">
    <location>
        <begin position="176"/>
        <end position="196"/>
    </location>
</feature>
<feature type="region of interest" description="Disordered" evidence="1">
    <location>
        <begin position="167"/>
        <end position="196"/>
    </location>
</feature>
<feature type="region of interest" description="Disordered" evidence="1">
    <location>
        <begin position="709"/>
        <end position="784"/>
    </location>
</feature>
<dbReference type="Proteomes" id="UP001139887">
    <property type="component" value="Unassembled WGS sequence"/>
</dbReference>
<feature type="compositionally biased region" description="Polar residues" evidence="1">
    <location>
        <begin position="711"/>
        <end position="722"/>
    </location>
</feature>
<organism evidence="2 3">
    <name type="scientific">Coemansia brasiliensis</name>
    <dbReference type="NCBI Taxonomy" id="2650707"/>
    <lineage>
        <taxon>Eukaryota</taxon>
        <taxon>Fungi</taxon>
        <taxon>Fungi incertae sedis</taxon>
        <taxon>Zoopagomycota</taxon>
        <taxon>Kickxellomycotina</taxon>
        <taxon>Kickxellomycetes</taxon>
        <taxon>Kickxellales</taxon>
        <taxon>Kickxellaceae</taxon>
        <taxon>Coemansia</taxon>
    </lineage>
</organism>
<feature type="compositionally biased region" description="Polar residues" evidence="1">
    <location>
        <begin position="232"/>
        <end position="243"/>
    </location>
</feature>
<feature type="region of interest" description="Disordered" evidence="1">
    <location>
        <begin position="658"/>
        <end position="694"/>
    </location>
</feature>
<proteinExistence type="predicted"/>
<accession>A0A9W8IAC8</accession>
<feature type="compositionally biased region" description="Polar residues" evidence="1">
    <location>
        <begin position="276"/>
        <end position="290"/>
    </location>
</feature>
<evidence type="ECO:0000256" key="1">
    <source>
        <dbReference type="SAM" id="MobiDB-lite"/>
    </source>
</evidence>
<evidence type="ECO:0000313" key="3">
    <source>
        <dbReference type="Proteomes" id="UP001139887"/>
    </source>
</evidence>
<dbReference type="OrthoDB" id="2313105at2759"/>
<feature type="region of interest" description="Disordered" evidence="1">
    <location>
        <begin position="375"/>
        <end position="544"/>
    </location>
</feature>
<dbReference type="EMBL" id="JANBUW010000010">
    <property type="protein sequence ID" value="KAJ2851601.1"/>
    <property type="molecule type" value="Genomic_DNA"/>
</dbReference>
<sequence>MLRPFRIPETRLLAINDLVAQVTLTFRTDEDEEVRYRYEQDREIQSLVQTAVVSLVNCGYTNGIARGPGFVLHQLRKKWPIGRRYIFTRHGEPLQSSLHKYFFQLELVDDMEYNQQDAPILEITELRAVGMSPSASSIAGSTIEGLDAVSLPPMAAMFGQGYSQMGDISGHRRSGSVHSGYSGRSGYSSGQRPRSPFYYDSIRQQQRPESPSPRKPGVGELETEYQNARQMVYSNQPHDTQVRGSGRLASMEESPAQSTVRTRSVSRSSVGSGRTMQSIEIQGRASQTGSPLVRPSTVAESASRAAGTLPTSSSRTPARHSATLASEQPRIGRTSWYRSLHGISPLSRNPKSLSSSDNEAILGAVDAAATEPATQIPRVAGNGGSGPANVTRPPRAPSVKESGLTGLANRFRRKVLSPINIHRSKQEQGGQRGSSFEISQSSGASSDDVDTSDFTRSESDEMPAKTRKFKTALTSAIPLPSSLARRAASDEGKRKLGESSTSSNSSAAGISRPDMPPPKRRPLRQQAPTQSSSEPLPEPTSIPVSVKNALLRRLKSPLDRHPDRTSSRLSVRERIAAFNNMTVTNDKPQASASTKLSNSTASAAAVGVLTPVTQESTDGSVEAENVSSKLREAASLRQKPNTPVSTILGRTRIGTSTGFISVASPGTMSQFDRPQSRASSNGRPASPALSHMSNVSTRIQDAINALERASSAANNGTTPQKNDMSRDGASHSGTKRSAAAEQYMASPTKRPRAPSAAGYDGAREGSRLNPLSMMQRMVRRHTGR</sequence>
<feature type="compositionally biased region" description="Basic and acidic residues" evidence="1">
    <location>
        <begin position="453"/>
        <end position="464"/>
    </location>
</feature>
<protein>
    <submittedName>
        <fullName evidence="2">Uncharacterized protein</fullName>
    </submittedName>
</protein>